<name>A0A1V4SG67_RUMHU</name>
<evidence type="ECO:0000256" key="1">
    <source>
        <dbReference type="SAM" id="SignalP"/>
    </source>
</evidence>
<proteinExistence type="predicted"/>
<dbReference type="InterPro" id="IPR051553">
    <property type="entry name" value="Ran_GTPase-activating"/>
</dbReference>
<dbReference type="PANTHER" id="PTHR45982:SF1">
    <property type="entry name" value="REGULATOR OF CHROMOSOME CONDENSATION"/>
    <property type="match status" value="1"/>
</dbReference>
<protein>
    <submittedName>
        <fullName evidence="2">Regulator of chromosome condensation (RCC1) repeat protein</fullName>
    </submittedName>
</protein>
<feature type="chain" id="PRO_5039387053" evidence="1">
    <location>
        <begin position="32"/>
        <end position="320"/>
    </location>
</feature>
<dbReference type="RefSeq" id="WP_080066011.1">
    <property type="nucleotide sequence ID" value="NZ_MZGX01000028.1"/>
</dbReference>
<accession>A0A1V4SG67</accession>
<dbReference type="Gene3D" id="2.130.10.30">
    <property type="entry name" value="Regulator of chromosome condensation 1/beta-lactamase-inhibitor protein II"/>
    <property type="match status" value="1"/>
</dbReference>
<keyword evidence="3" id="KW-1185">Reference proteome</keyword>
<dbReference type="InterPro" id="IPR009091">
    <property type="entry name" value="RCC1/BLIP-II"/>
</dbReference>
<sequence>MKKHLQKHIKRFTILASAVILILSMSGSIFAAAAKISYTSIMGGSNDIYFTASDGKVYKSQYNKTELLQIKELTNVKMASSDMYYGLWALSKSGEVNYYEQDYEIPNKYTLKKKIENLTKVGSISVGSEGIYALKTDGTVWGVGNNLKAFEVKGLKDVVSISMRDFDAIALKKDGTVWQWCDKQLIADFVDQKKPQQVQGLKNAVQVSAGADCGLALLKDNTVWQWSFNSDSAKKPVKITGFTGIKQIEAGRMTGYALDGKGDVWEWKYNSEKIKPAKVKGLSSITKIAASGKDAYDGFSTGYLGSLDKNNKLKFIYPEY</sequence>
<dbReference type="AlphaFoldDB" id="A0A1V4SG67"/>
<evidence type="ECO:0000313" key="3">
    <source>
        <dbReference type="Proteomes" id="UP000191554"/>
    </source>
</evidence>
<gene>
    <name evidence="2" type="ORF">CLHUN_36000</name>
</gene>
<dbReference type="OrthoDB" id="27389at2"/>
<feature type="signal peptide" evidence="1">
    <location>
        <begin position="1"/>
        <end position="31"/>
    </location>
</feature>
<keyword evidence="1" id="KW-0732">Signal</keyword>
<dbReference type="PANTHER" id="PTHR45982">
    <property type="entry name" value="REGULATOR OF CHROMOSOME CONDENSATION"/>
    <property type="match status" value="1"/>
</dbReference>
<evidence type="ECO:0000313" key="2">
    <source>
        <dbReference type="EMBL" id="OPX42475.1"/>
    </source>
</evidence>
<comment type="caution">
    <text evidence="2">The sequence shown here is derived from an EMBL/GenBank/DDBJ whole genome shotgun (WGS) entry which is preliminary data.</text>
</comment>
<dbReference type="STRING" id="48256.CLHUN_36000"/>
<dbReference type="SUPFAM" id="SSF50985">
    <property type="entry name" value="RCC1/BLIP-II"/>
    <property type="match status" value="1"/>
</dbReference>
<reference evidence="2 3" key="1">
    <citation type="submission" date="2017-03" db="EMBL/GenBank/DDBJ databases">
        <title>Genome sequence of Clostridium hungatei DSM 14427.</title>
        <authorList>
            <person name="Poehlein A."/>
            <person name="Daniel R."/>
        </authorList>
    </citation>
    <scope>NUCLEOTIDE SEQUENCE [LARGE SCALE GENOMIC DNA]</scope>
    <source>
        <strain evidence="2 3">DSM 14427</strain>
    </source>
</reference>
<organism evidence="2 3">
    <name type="scientific">Ruminiclostridium hungatei</name>
    <name type="common">Clostridium hungatei</name>
    <dbReference type="NCBI Taxonomy" id="48256"/>
    <lineage>
        <taxon>Bacteria</taxon>
        <taxon>Bacillati</taxon>
        <taxon>Bacillota</taxon>
        <taxon>Clostridia</taxon>
        <taxon>Eubacteriales</taxon>
        <taxon>Oscillospiraceae</taxon>
        <taxon>Ruminiclostridium</taxon>
    </lineage>
</organism>
<dbReference type="EMBL" id="MZGX01000028">
    <property type="protein sequence ID" value="OPX42475.1"/>
    <property type="molecule type" value="Genomic_DNA"/>
</dbReference>
<dbReference type="Proteomes" id="UP000191554">
    <property type="component" value="Unassembled WGS sequence"/>
</dbReference>